<dbReference type="AlphaFoldDB" id="A0AAW9A7E1"/>
<name>A0AAW9A7E1_9BACL</name>
<protein>
    <submittedName>
        <fullName evidence="1">Competence protein ComK</fullName>
    </submittedName>
</protein>
<gene>
    <name evidence="1" type="ORF">QTL97_08185</name>
</gene>
<evidence type="ECO:0000313" key="2">
    <source>
        <dbReference type="Proteomes" id="UP001271648"/>
    </source>
</evidence>
<sequence>MTKKGELPINNELTTRYIITEKTFVLAPENAGNKIFTRVIEREKTLIVPKKPLHIVSRSCAEYGSDYETTLKASKVLFGNNRQKSPILLANSYGLPYIFLPTLSPQSDQNVWIAYHAIDLFSTDGLGTSVYFDNGQKFKTEISAPTLYRQFALARMIEKDFLKKREMANRSFFFFPANERPNNFPSL</sequence>
<dbReference type="Proteomes" id="UP001271648">
    <property type="component" value="Unassembled WGS sequence"/>
</dbReference>
<accession>A0AAW9A7E1</accession>
<reference evidence="1 2" key="1">
    <citation type="submission" date="2023-06" db="EMBL/GenBank/DDBJ databases">
        <title>Sporosarcina sp. nov., isolated from Korean traditional fermented seafood 'Jeotgal'.</title>
        <authorList>
            <person name="Yang A.I."/>
            <person name="Shin N.-R."/>
        </authorList>
    </citation>
    <scope>NUCLEOTIDE SEQUENCE [LARGE SCALE GENOMIC DNA]</scope>
    <source>
        <strain evidence="1 2">KCTC43456</strain>
    </source>
</reference>
<dbReference type="GO" id="GO:0030420">
    <property type="term" value="P:establishment of competence for transformation"/>
    <property type="evidence" value="ECO:0007669"/>
    <property type="project" value="InterPro"/>
</dbReference>
<dbReference type="EMBL" id="JAUBDJ010000004">
    <property type="protein sequence ID" value="MDW0116909.1"/>
    <property type="molecule type" value="Genomic_DNA"/>
</dbReference>
<organism evidence="1 2">
    <name type="scientific">Sporosarcina thermotolerans</name>
    <dbReference type="NCBI Taxonomy" id="633404"/>
    <lineage>
        <taxon>Bacteria</taxon>
        <taxon>Bacillati</taxon>
        <taxon>Bacillota</taxon>
        <taxon>Bacilli</taxon>
        <taxon>Bacillales</taxon>
        <taxon>Caryophanaceae</taxon>
        <taxon>Sporosarcina</taxon>
    </lineage>
</organism>
<dbReference type="InterPro" id="IPR010461">
    <property type="entry name" value="ComK"/>
</dbReference>
<dbReference type="Pfam" id="PF06338">
    <property type="entry name" value="ComK"/>
    <property type="match status" value="1"/>
</dbReference>
<keyword evidence="2" id="KW-1185">Reference proteome</keyword>
<dbReference type="RefSeq" id="WP_317940596.1">
    <property type="nucleotide sequence ID" value="NZ_JAUBDJ010000004.1"/>
</dbReference>
<evidence type="ECO:0000313" key="1">
    <source>
        <dbReference type="EMBL" id="MDW0116909.1"/>
    </source>
</evidence>
<proteinExistence type="predicted"/>
<comment type="caution">
    <text evidence="1">The sequence shown here is derived from an EMBL/GenBank/DDBJ whole genome shotgun (WGS) entry which is preliminary data.</text>
</comment>